<dbReference type="InterPro" id="IPR036509">
    <property type="entry name" value="Met_Sox_Rdtase_MsrA_sf"/>
</dbReference>
<reference evidence="6 7" key="1">
    <citation type="submission" date="2019-05" db="EMBL/GenBank/DDBJ databases">
        <title>Flagellimonas sp. AsT0115, sp. nov., isolated from a marine red algae, Asparagopsis taxiformis.</title>
        <authorList>
            <person name="Kim J."/>
            <person name="Jeong S.E."/>
            <person name="Jeon C.O."/>
        </authorList>
    </citation>
    <scope>NUCLEOTIDE SEQUENCE [LARGE SCALE GENOMIC DNA]</scope>
    <source>
        <strain evidence="6 7">AsT0115</strain>
    </source>
</reference>
<keyword evidence="7" id="KW-1185">Reference proteome</keyword>
<dbReference type="PANTHER" id="PTHR43774">
    <property type="entry name" value="PEPTIDE METHIONINE SULFOXIDE REDUCTASE"/>
    <property type="match status" value="1"/>
</dbReference>
<protein>
    <recommendedName>
        <fullName evidence="4">Peptide methionine sulfoxide reductase MsrA</fullName>
        <shortName evidence="4">Protein-methionine-S-oxide reductase</shortName>
        <ecNumber evidence="4">1.8.4.11</ecNumber>
    </recommendedName>
    <alternativeName>
        <fullName evidence="4">Peptide-methionine (S)-S-oxide reductase</fullName>
        <shortName evidence="4">Peptide Met(O) reductase</shortName>
    </alternativeName>
</protein>
<organism evidence="6 7">
    <name type="scientific">Flagellimonas algicola</name>
    <dbReference type="NCBI Taxonomy" id="2583815"/>
    <lineage>
        <taxon>Bacteria</taxon>
        <taxon>Pseudomonadati</taxon>
        <taxon>Bacteroidota</taxon>
        <taxon>Flavobacteriia</taxon>
        <taxon>Flavobacteriales</taxon>
        <taxon>Flavobacteriaceae</taxon>
        <taxon>Flagellimonas</taxon>
    </lineage>
</organism>
<proteinExistence type="inferred from homology"/>
<comment type="similarity">
    <text evidence="4">Belongs to the MsrA Met sulfoxide reductase family.</text>
</comment>
<dbReference type="Pfam" id="PF01625">
    <property type="entry name" value="PMSR"/>
    <property type="match status" value="1"/>
</dbReference>
<dbReference type="NCBIfam" id="TIGR00401">
    <property type="entry name" value="msrA"/>
    <property type="match status" value="1"/>
</dbReference>
<comment type="caution">
    <text evidence="6">The sequence shown here is derived from an EMBL/GenBank/DDBJ whole genome shotgun (WGS) entry which is preliminary data.</text>
</comment>
<dbReference type="InterPro" id="IPR002569">
    <property type="entry name" value="Met_Sox_Rdtase_MsrA_dom"/>
</dbReference>
<dbReference type="SUPFAM" id="SSF55068">
    <property type="entry name" value="Peptide methionine sulfoxide reductase"/>
    <property type="match status" value="1"/>
</dbReference>
<evidence type="ECO:0000313" key="6">
    <source>
        <dbReference type="EMBL" id="TMU56350.1"/>
    </source>
</evidence>
<dbReference type="EMBL" id="VCNI01000001">
    <property type="protein sequence ID" value="TMU56350.1"/>
    <property type="molecule type" value="Genomic_DNA"/>
</dbReference>
<comment type="function">
    <text evidence="4">Has an important function as a repair enzyme for proteins that have been inactivated by oxidation. Catalyzes the reversible oxidation-reduction of methionine sulfoxide in proteins to methionine.</text>
</comment>
<evidence type="ECO:0000259" key="5">
    <source>
        <dbReference type="Pfam" id="PF01625"/>
    </source>
</evidence>
<evidence type="ECO:0000256" key="1">
    <source>
        <dbReference type="ARBA" id="ARBA00023002"/>
    </source>
</evidence>
<evidence type="ECO:0000256" key="4">
    <source>
        <dbReference type="HAMAP-Rule" id="MF_01401"/>
    </source>
</evidence>
<gene>
    <name evidence="4 6" type="primary">msrA</name>
    <name evidence="6" type="ORF">FGG15_02080</name>
</gene>
<accession>A0ABY2WNN4</accession>
<comment type="catalytic activity">
    <reaction evidence="2 4">
        <text>L-methionyl-[protein] + [thioredoxin]-disulfide + H2O = L-methionyl-(S)-S-oxide-[protein] + [thioredoxin]-dithiol</text>
        <dbReference type="Rhea" id="RHEA:14217"/>
        <dbReference type="Rhea" id="RHEA-COMP:10698"/>
        <dbReference type="Rhea" id="RHEA-COMP:10700"/>
        <dbReference type="Rhea" id="RHEA-COMP:12313"/>
        <dbReference type="Rhea" id="RHEA-COMP:12315"/>
        <dbReference type="ChEBI" id="CHEBI:15377"/>
        <dbReference type="ChEBI" id="CHEBI:16044"/>
        <dbReference type="ChEBI" id="CHEBI:29950"/>
        <dbReference type="ChEBI" id="CHEBI:44120"/>
        <dbReference type="ChEBI" id="CHEBI:50058"/>
        <dbReference type="EC" id="1.8.4.11"/>
    </reaction>
</comment>
<dbReference type="RefSeq" id="WP_138832707.1">
    <property type="nucleotide sequence ID" value="NZ_VCNI01000001.1"/>
</dbReference>
<evidence type="ECO:0000256" key="2">
    <source>
        <dbReference type="ARBA" id="ARBA00047806"/>
    </source>
</evidence>
<feature type="active site" evidence="4">
    <location>
        <position position="18"/>
    </location>
</feature>
<dbReference type="PANTHER" id="PTHR43774:SF1">
    <property type="entry name" value="PEPTIDE METHIONINE SULFOXIDE REDUCTASE MSRA 2"/>
    <property type="match status" value="1"/>
</dbReference>
<evidence type="ECO:0000313" key="7">
    <source>
        <dbReference type="Proteomes" id="UP000751614"/>
    </source>
</evidence>
<dbReference type="GO" id="GO:0008113">
    <property type="term" value="F:peptide-methionine (S)-S-oxide reductase activity"/>
    <property type="evidence" value="ECO:0007669"/>
    <property type="project" value="UniProtKB-EC"/>
</dbReference>
<keyword evidence="1 4" id="KW-0560">Oxidoreductase</keyword>
<evidence type="ECO:0000256" key="3">
    <source>
        <dbReference type="ARBA" id="ARBA00048782"/>
    </source>
</evidence>
<name>A0ABY2WNN4_9FLAO</name>
<dbReference type="HAMAP" id="MF_01401">
    <property type="entry name" value="MsrA"/>
    <property type="match status" value="1"/>
</dbReference>
<dbReference type="Proteomes" id="UP000751614">
    <property type="component" value="Unassembled WGS sequence"/>
</dbReference>
<dbReference type="EC" id="1.8.4.11" evidence="4"/>
<sequence length="186" mass="21260">MDNQENRNLESAIFAGGCFWCTEAVFQRLNGVVEVISGYTGGAIKNPAYREICTGRTGHAEAIQIKYDATKVSFVELLEVFFATHDPTTLNRQGNDLGDQYRSEIFYTSLDQKREAEEFIALLEREKVFTNPIVTAVSEAKPFYIAEQEHQNYYNDHSNQPYCQFIIDPKIKKLNKHFSNKLNTAT</sequence>
<feature type="domain" description="Peptide methionine sulphoxide reductase MsrA" evidence="5">
    <location>
        <begin position="12"/>
        <end position="164"/>
    </location>
</feature>
<dbReference type="Gene3D" id="3.30.1060.10">
    <property type="entry name" value="Peptide methionine sulphoxide reductase MsrA"/>
    <property type="match status" value="1"/>
</dbReference>
<comment type="catalytic activity">
    <reaction evidence="3 4">
        <text>[thioredoxin]-disulfide + L-methionine + H2O = L-methionine (S)-S-oxide + [thioredoxin]-dithiol</text>
        <dbReference type="Rhea" id="RHEA:19993"/>
        <dbReference type="Rhea" id="RHEA-COMP:10698"/>
        <dbReference type="Rhea" id="RHEA-COMP:10700"/>
        <dbReference type="ChEBI" id="CHEBI:15377"/>
        <dbReference type="ChEBI" id="CHEBI:29950"/>
        <dbReference type="ChEBI" id="CHEBI:50058"/>
        <dbReference type="ChEBI" id="CHEBI:57844"/>
        <dbReference type="ChEBI" id="CHEBI:58772"/>
        <dbReference type="EC" id="1.8.4.11"/>
    </reaction>
</comment>